<gene>
    <name evidence="2" type="ORF">HUJ06_018494</name>
</gene>
<evidence type="ECO:0000313" key="2">
    <source>
        <dbReference type="EMBL" id="DAD48557.1"/>
    </source>
</evidence>
<accession>A0A822ZUJ4</accession>
<protein>
    <submittedName>
        <fullName evidence="2">Uncharacterized protein</fullName>
    </submittedName>
</protein>
<reference evidence="2 3" key="1">
    <citation type="journal article" date="2020" name="Mol. Biol. Evol.">
        <title>Distinct Expression and Methylation Patterns for Genes with Different Fates following a Single Whole-Genome Duplication in Flowering Plants.</title>
        <authorList>
            <person name="Shi T."/>
            <person name="Rahmani R.S."/>
            <person name="Gugger P.F."/>
            <person name="Wang M."/>
            <person name="Li H."/>
            <person name="Zhang Y."/>
            <person name="Li Z."/>
            <person name="Wang Q."/>
            <person name="Van de Peer Y."/>
            <person name="Marchal K."/>
            <person name="Chen J."/>
        </authorList>
    </citation>
    <scope>NUCLEOTIDE SEQUENCE [LARGE SCALE GENOMIC DNA]</scope>
    <source>
        <tissue evidence="2">Leaf</tissue>
    </source>
</reference>
<feature type="region of interest" description="Disordered" evidence="1">
    <location>
        <begin position="38"/>
        <end position="59"/>
    </location>
</feature>
<organism evidence="2 3">
    <name type="scientific">Nelumbo nucifera</name>
    <name type="common">Sacred lotus</name>
    <dbReference type="NCBI Taxonomy" id="4432"/>
    <lineage>
        <taxon>Eukaryota</taxon>
        <taxon>Viridiplantae</taxon>
        <taxon>Streptophyta</taxon>
        <taxon>Embryophyta</taxon>
        <taxon>Tracheophyta</taxon>
        <taxon>Spermatophyta</taxon>
        <taxon>Magnoliopsida</taxon>
        <taxon>Proteales</taxon>
        <taxon>Nelumbonaceae</taxon>
        <taxon>Nelumbo</taxon>
    </lineage>
</organism>
<dbReference type="Proteomes" id="UP000607653">
    <property type="component" value="Unassembled WGS sequence"/>
</dbReference>
<evidence type="ECO:0000313" key="3">
    <source>
        <dbReference type="Proteomes" id="UP000607653"/>
    </source>
</evidence>
<name>A0A822ZUJ4_NELNU</name>
<comment type="caution">
    <text evidence="2">The sequence shown here is derived from an EMBL/GenBank/DDBJ whole genome shotgun (WGS) entry which is preliminary data.</text>
</comment>
<evidence type="ECO:0000256" key="1">
    <source>
        <dbReference type="SAM" id="MobiDB-lite"/>
    </source>
</evidence>
<dbReference type="EMBL" id="DUZY01000008">
    <property type="protein sequence ID" value="DAD48557.1"/>
    <property type="molecule type" value="Genomic_DNA"/>
</dbReference>
<proteinExistence type="predicted"/>
<sequence>MNDMEGNTNSRSADVLIKPKFLFLHNLLVEVLTKNTTKILPTQHHHPPPSKYKLQHLPH</sequence>
<feature type="compositionally biased region" description="Basic residues" evidence="1">
    <location>
        <begin position="43"/>
        <end position="59"/>
    </location>
</feature>
<keyword evidence="3" id="KW-1185">Reference proteome</keyword>
<dbReference type="AlphaFoldDB" id="A0A822ZUJ4"/>